<proteinExistence type="predicted"/>
<gene>
    <name evidence="2" type="ORF">A9R00_08205</name>
</gene>
<keyword evidence="2" id="KW-0282">Flagellum</keyword>
<dbReference type="EMBL" id="MABE01000468">
    <property type="protein sequence ID" value="OUS40009.1"/>
    <property type="molecule type" value="Genomic_DNA"/>
</dbReference>
<keyword evidence="2" id="KW-0966">Cell projection</keyword>
<keyword evidence="2" id="KW-0969">Cilium</keyword>
<keyword evidence="1" id="KW-0732">Signal</keyword>
<dbReference type="AlphaFoldDB" id="A0A1Y5HRU8"/>
<evidence type="ECO:0000256" key="1">
    <source>
        <dbReference type="SAM" id="SignalP"/>
    </source>
</evidence>
<protein>
    <submittedName>
        <fullName evidence="2">Flagellar protein FilC</fullName>
    </submittedName>
</protein>
<name>A0A1Y5HRU8_OLEAN</name>
<evidence type="ECO:0000313" key="3">
    <source>
        <dbReference type="Proteomes" id="UP000227088"/>
    </source>
</evidence>
<reference evidence="3" key="1">
    <citation type="journal article" date="2017" name="Proc. Natl. Acad. Sci. U.S.A.">
        <title>Simulation of Deepwater Horizon oil plume reveals substrate specialization within a complex community of hydrocarbon degraders.</title>
        <authorList>
            <person name="Hu P."/>
            <person name="Dubinsky E.A."/>
            <person name="Probst A.J."/>
            <person name="Wang J."/>
            <person name="Sieber C.M.K."/>
            <person name="Tom L.M."/>
            <person name="Gardinali P."/>
            <person name="Banfield J.F."/>
            <person name="Atlas R.M."/>
            <person name="Andersen G.L."/>
        </authorList>
    </citation>
    <scope>NUCLEOTIDE SEQUENCE [LARGE SCALE GENOMIC DNA]</scope>
</reference>
<sequence>MGIKLHSSLLLIALSATSASLVHAADVSEARDALTKQESDADTERALEEVFEAAENSYSLLKQGGLGLNYAFDYSYYGDQRLGLIIEPQVDSDGQITGSSNILSADVNPSATHTFTNSFSLDYGLMDNITIGGRMPLIAKFDSEADITNFSVGDLSGTVRWQPWGIVPGTMSKTLFSSVKLKTGDSPYEIDNDKHLSSGSGYYSLSAGGSVSKVLDPVVLFGSGTYGYNFAETDLNQVRDGSVLKEVHPGSSLSGSMGFAYSLSYDVSLSVSFQASYNDETRFVLQRGNDKINSTVGSQVTGLMNFALGVRVSPKTITNINVGFGLTESAPDFL</sequence>
<evidence type="ECO:0000313" key="2">
    <source>
        <dbReference type="EMBL" id="OUS40009.1"/>
    </source>
</evidence>
<feature type="non-terminal residue" evidence="2">
    <location>
        <position position="334"/>
    </location>
</feature>
<feature type="chain" id="PRO_5012079634" evidence="1">
    <location>
        <begin position="25"/>
        <end position="334"/>
    </location>
</feature>
<feature type="signal peptide" evidence="1">
    <location>
        <begin position="1"/>
        <end position="24"/>
    </location>
</feature>
<accession>A0A1Y5HRU8</accession>
<comment type="caution">
    <text evidence="2">The sequence shown here is derived from an EMBL/GenBank/DDBJ whole genome shotgun (WGS) entry which is preliminary data.</text>
</comment>
<organism evidence="2 3">
    <name type="scientific">Oleispira antarctica</name>
    <dbReference type="NCBI Taxonomy" id="188908"/>
    <lineage>
        <taxon>Bacteria</taxon>
        <taxon>Pseudomonadati</taxon>
        <taxon>Pseudomonadota</taxon>
        <taxon>Gammaproteobacteria</taxon>
        <taxon>Oceanospirillales</taxon>
        <taxon>Oceanospirillaceae</taxon>
        <taxon>Oleispira</taxon>
    </lineage>
</organism>
<dbReference type="Proteomes" id="UP000227088">
    <property type="component" value="Unassembled WGS sequence"/>
</dbReference>